<name>A0ABS9ENH7_9BACT</name>
<proteinExistence type="inferred from homology"/>
<feature type="domain" description="ABC transmembrane type-1" evidence="7">
    <location>
        <begin position="16"/>
        <end position="197"/>
    </location>
</feature>
<dbReference type="InterPro" id="IPR035906">
    <property type="entry name" value="MetI-like_sf"/>
</dbReference>
<dbReference type="Pfam" id="PF00528">
    <property type="entry name" value="BPD_transp_1"/>
    <property type="match status" value="1"/>
</dbReference>
<accession>A0ABS9ENH7</accession>
<keyword evidence="2 6" id="KW-0813">Transport</keyword>
<keyword evidence="9" id="KW-1185">Reference proteome</keyword>
<evidence type="ECO:0000256" key="5">
    <source>
        <dbReference type="ARBA" id="ARBA00023136"/>
    </source>
</evidence>
<evidence type="ECO:0000256" key="2">
    <source>
        <dbReference type="ARBA" id="ARBA00022448"/>
    </source>
</evidence>
<dbReference type="Gene3D" id="1.10.3720.10">
    <property type="entry name" value="MetI-like"/>
    <property type="match status" value="1"/>
</dbReference>
<dbReference type="RefSeq" id="WP_236099468.1">
    <property type="nucleotide sequence ID" value="NZ_JAKGUD010000007.1"/>
</dbReference>
<feature type="transmembrane region" description="Helical" evidence="6">
    <location>
        <begin position="53"/>
        <end position="78"/>
    </location>
</feature>
<evidence type="ECO:0000256" key="4">
    <source>
        <dbReference type="ARBA" id="ARBA00022989"/>
    </source>
</evidence>
<dbReference type="Proteomes" id="UP001200430">
    <property type="component" value="Unassembled WGS sequence"/>
</dbReference>
<feature type="transmembrane region" description="Helical" evidence="6">
    <location>
        <begin position="12"/>
        <end position="41"/>
    </location>
</feature>
<comment type="similarity">
    <text evidence="6">Belongs to the binding-protein-dependent transport system permease family.</text>
</comment>
<dbReference type="EMBL" id="JAKGUD010000007">
    <property type="protein sequence ID" value="MCF4142746.1"/>
    <property type="molecule type" value="Genomic_DNA"/>
</dbReference>
<feature type="transmembrane region" description="Helical" evidence="6">
    <location>
        <begin position="147"/>
        <end position="171"/>
    </location>
</feature>
<reference evidence="8 9" key="1">
    <citation type="submission" date="2022-01" db="EMBL/GenBank/DDBJ databases">
        <title>Dethiosulfovibrio faecalis sp. nov., a novel proteolytic, non-sulfur-reducing bacterium isolated from a marine aquaculture solid waste bioreactor.</title>
        <authorList>
            <person name="Grabowski S."/>
            <person name="Apolinario E."/>
            <person name="Schneider N."/>
            <person name="Marshall C.W."/>
            <person name="Sowers K.R."/>
        </authorList>
    </citation>
    <scope>NUCLEOTIDE SEQUENCE [LARGE SCALE GENOMIC DNA]</scope>
    <source>
        <strain evidence="8 9">DSM 12537</strain>
    </source>
</reference>
<keyword evidence="4 6" id="KW-1133">Transmembrane helix</keyword>
<dbReference type="InterPro" id="IPR000515">
    <property type="entry name" value="MetI-like"/>
</dbReference>
<dbReference type="InterPro" id="IPR051204">
    <property type="entry name" value="ABC_transp_perm/SBD"/>
</dbReference>
<comment type="subcellular location">
    <subcellularLocation>
        <location evidence="6">Cell membrane</location>
        <topology evidence="6">Multi-pass membrane protein</topology>
    </subcellularLocation>
    <subcellularLocation>
        <location evidence="1">Membrane</location>
        <topology evidence="1">Multi-pass membrane protein</topology>
    </subcellularLocation>
</comment>
<gene>
    <name evidence="8" type="ORF">L2W38_07945</name>
</gene>
<organism evidence="8 9">
    <name type="scientific">Dethiosulfovibrio marinus</name>
    <dbReference type="NCBI Taxonomy" id="133532"/>
    <lineage>
        <taxon>Bacteria</taxon>
        <taxon>Thermotogati</taxon>
        <taxon>Synergistota</taxon>
        <taxon>Synergistia</taxon>
        <taxon>Synergistales</taxon>
        <taxon>Dethiosulfovibrionaceae</taxon>
        <taxon>Dethiosulfovibrio</taxon>
    </lineage>
</organism>
<keyword evidence="3 6" id="KW-0812">Transmembrane</keyword>
<evidence type="ECO:0000256" key="1">
    <source>
        <dbReference type="ARBA" id="ARBA00004141"/>
    </source>
</evidence>
<dbReference type="CDD" id="cd06261">
    <property type="entry name" value="TM_PBP2"/>
    <property type="match status" value="1"/>
</dbReference>
<protein>
    <submittedName>
        <fullName evidence="8">ABC transporter permease</fullName>
    </submittedName>
</protein>
<dbReference type="PANTHER" id="PTHR30177:SF4">
    <property type="entry name" value="OSMOPROTECTANT IMPORT PERMEASE PROTEIN OSMW"/>
    <property type="match status" value="1"/>
</dbReference>
<feature type="transmembrane region" description="Helical" evidence="6">
    <location>
        <begin position="84"/>
        <end position="106"/>
    </location>
</feature>
<evidence type="ECO:0000256" key="6">
    <source>
        <dbReference type="RuleBase" id="RU363032"/>
    </source>
</evidence>
<evidence type="ECO:0000256" key="3">
    <source>
        <dbReference type="ARBA" id="ARBA00022692"/>
    </source>
</evidence>
<dbReference type="PANTHER" id="PTHR30177">
    <property type="entry name" value="GLYCINE BETAINE/L-PROLINE TRANSPORT SYSTEM PERMEASE PROTEIN PROW"/>
    <property type="match status" value="1"/>
</dbReference>
<feature type="transmembrane region" description="Helical" evidence="6">
    <location>
        <begin position="177"/>
        <end position="197"/>
    </location>
</feature>
<evidence type="ECO:0000313" key="9">
    <source>
        <dbReference type="Proteomes" id="UP001200430"/>
    </source>
</evidence>
<evidence type="ECO:0000313" key="8">
    <source>
        <dbReference type="EMBL" id="MCF4142746.1"/>
    </source>
</evidence>
<comment type="caution">
    <text evidence="8">The sequence shown here is derived from an EMBL/GenBank/DDBJ whole genome shotgun (WGS) entry which is preliminary data.</text>
</comment>
<dbReference type="SUPFAM" id="SSF161098">
    <property type="entry name" value="MetI-like"/>
    <property type="match status" value="1"/>
</dbReference>
<sequence length="213" mass="21574">MISYIAGHGEQIWIAFSSHITLFLSSMAISIILGLLLGIFIATGGGKGFGRSLLTILGASQATPSIAVVAFSFLFVGIGKAPAILALVIYCLVPVVFNVVSGLLGVPGEVVEAARGIGMTRGQILLKVKLPLASEVIMSGVRSAATINIGTATVAAVIGGGGLGDIIFTGLKMQNNGAILVGAGLSAILALVVDFIFASVEKKVVPKGLSQGR</sequence>
<evidence type="ECO:0000259" key="7">
    <source>
        <dbReference type="PROSITE" id="PS50928"/>
    </source>
</evidence>
<keyword evidence="5 6" id="KW-0472">Membrane</keyword>
<dbReference type="PROSITE" id="PS50928">
    <property type="entry name" value="ABC_TM1"/>
    <property type="match status" value="1"/>
</dbReference>